<sequence>MRFLVFEGFNMRPIVVLLAALALVLQPGRAPAQGSGTSGFQIVDAKVEKGKFIWSESKAVPVAKVIEVTVNVNGVNVVEKRTVIEYAATTTTQGQDLKGLTATDANGKVIGADKLAELLKEPAPVVLVSGLISDKHRALFKDKTVFVELQLPKPPVPPAPPVDPN</sequence>
<dbReference type="Proteomes" id="UP000676565">
    <property type="component" value="Unassembled WGS sequence"/>
</dbReference>
<protein>
    <submittedName>
        <fullName evidence="1">Uncharacterized protein</fullName>
    </submittedName>
</protein>
<comment type="caution">
    <text evidence="1">The sequence shown here is derived from an EMBL/GenBank/DDBJ whole genome shotgun (WGS) entry which is preliminary data.</text>
</comment>
<reference evidence="1 2" key="1">
    <citation type="submission" date="2021-04" db="EMBL/GenBank/DDBJ databases">
        <authorList>
            <person name="Ivanova A."/>
        </authorList>
    </citation>
    <scope>NUCLEOTIDE SEQUENCE [LARGE SCALE GENOMIC DNA]</scope>
    <source>
        <strain evidence="1 2">G18</strain>
    </source>
</reference>
<keyword evidence="2" id="KW-1185">Reference proteome</keyword>
<proteinExistence type="predicted"/>
<dbReference type="EMBL" id="JAGKQQ010000002">
    <property type="protein sequence ID" value="MBP3960979.1"/>
    <property type="molecule type" value="Genomic_DNA"/>
</dbReference>
<organism evidence="1 2">
    <name type="scientific">Gemmata palustris</name>
    <dbReference type="NCBI Taxonomy" id="2822762"/>
    <lineage>
        <taxon>Bacteria</taxon>
        <taxon>Pseudomonadati</taxon>
        <taxon>Planctomycetota</taxon>
        <taxon>Planctomycetia</taxon>
        <taxon>Gemmatales</taxon>
        <taxon>Gemmataceae</taxon>
        <taxon>Gemmata</taxon>
    </lineage>
</organism>
<evidence type="ECO:0000313" key="1">
    <source>
        <dbReference type="EMBL" id="MBP3960979.1"/>
    </source>
</evidence>
<evidence type="ECO:0000313" key="2">
    <source>
        <dbReference type="Proteomes" id="UP000676565"/>
    </source>
</evidence>
<gene>
    <name evidence="1" type="ORF">J8F10_37640</name>
</gene>
<accession>A0ABS5C4W4</accession>
<dbReference type="RefSeq" id="WP_210663529.1">
    <property type="nucleotide sequence ID" value="NZ_JAGKQQ010000002.1"/>
</dbReference>
<name>A0ABS5C4W4_9BACT</name>